<proteinExistence type="predicted"/>
<gene>
    <name evidence="2" type="ORF">TPAR_07949</name>
</gene>
<dbReference type="Gene3D" id="2.60.120.10">
    <property type="entry name" value="Jelly Rolls"/>
    <property type="match status" value="1"/>
</dbReference>
<dbReference type="Proteomes" id="UP000237481">
    <property type="component" value="Unassembled WGS sequence"/>
</dbReference>
<dbReference type="SUPFAM" id="SSF51182">
    <property type="entry name" value="RmlC-like cupins"/>
    <property type="match status" value="1"/>
</dbReference>
<dbReference type="AlphaFoldDB" id="A0A2S4KNS4"/>
<dbReference type="EMBL" id="PKSG01000973">
    <property type="protein sequence ID" value="POR31832.1"/>
    <property type="molecule type" value="Genomic_DNA"/>
</dbReference>
<dbReference type="InterPro" id="IPR039935">
    <property type="entry name" value="YML079W-like"/>
</dbReference>
<keyword evidence="3" id="KW-1185">Reference proteome</keyword>
<evidence type="ECO:0000259" key="1">
    <source>
        <dbReference type="Pfam" id="PF06172"/>
    </source>
</evidence>
<dbReference type="PANTHER" id="PTHR33387:SF3">
    <property type="entry name" value="DUF985 DOMAIN-CONTAINING PROTEIN"/>
    <property type="match status" value="1"/>
</dbReference>
<protein>
    <recommendedName>
        <fullName evidence="1">DUF985 domain-containing protein</fullName>
    </recommendedName>
</protein>
<dbReference type="InterPro" id="IPR011051">
    <property type="entry name" value="RmlC_Cupin_sf"/>
</dbReference>
<accession>A0A2S4KNS4</accession>
<dbReference type="InterPro" id="IPR009327">
    <property type="entry name" value="Cupin_DUF985"/>
</dbReference>
<dbReference type="OrthoDB" id="6614653at2759"/>
<name>A0A2S4KNS4_9HYPO</name>
<comment type="caution">
    <text evidence="2">The sequence shown here is derived from an EMBL/GenBank/DDBJ whole genome shotgun (WGS) entry which is preliminary data.</text>
</comment>
<evidence type="ECO:0000313" key="3">
    <source>
        <dbReference type="Proteomes" id="UP000237481"/>
    </source>
</evidence>
<dbReference type="InterPro" id="IPR014710">
    <property type="entry name" value="RmlC-like_jellyroll"/>
</dbReference>
<evidence type="ECO:0000313" key="2">
    <source>
        <dbReference type="EMBL" id="POR31832.1"/>
    </source>
</evidence>
<organism evidence="2 3">
    <name type="scientific">Tolypocladium paradoxum</name>
    <dbReference type="NCBI Taxonomy" id="94208"/>
    <lineage>
        <taxon>Eukaryota</taxon>
        <taxon>Fungi</taxon>
        <taxon>Dikarya</taxon>
        <taxon>Ascomycota</taxon>
        <taxon>Pezizomycotina</taxon>
        <taxon>Sordariomycetes</taxon>
        <taxon>Hypocreomycetidae</taxon>
        <taxon>Hypocreales</taxon>
        <taxon>Ophiocordycipitaceae</taxon>
        <taxon>Tolypocladium</taxon>
    </lineage>
</organism>
<dbReference type="PANTHER" id="PTHR33387">
    <property type="entry name" value="RMLC-LIKE JELLY ROLL FOLD PROTEIN"/>
    <property type="match status" value="1"/>
</dbReference>
<sequence length="239" mass="26142">MGGYELIDGLPSDPVDLACDPASEPSPKTSLDPASPAFAPTGVLESTKVQATIQALSLTPHIEGGYYVATDSSPTLIPSPYPPTPLSEKTLALVGGPRPGFDPAVRRLSTSIFYYLTPNRPVGSFHRNRSRIVHTWHRGRGRYVLIHPGSRVESFVVGPDVQRGEKLQWAVDGGVWKASYLLERPDKDTEGADTNEGLLISETVVPGFEYADHEFLSRERCAEILPEELAKELAWLVNH</sequence>
<reference evidence="2 3" key="1">
    <citation type="submission" date="2018-01" db="EMBL/GenBank/DDBJ databases">
        <title>Harnessing the power of phylogenomics to disentangle the directionality and signatures of interkingdom host jumping in the parasitic fungal genus Tolypocladium.</title>
        <authorList>
            <person name="Quandt C.A."/>
            <person name="Patterson W."/>
            <person name="Spatafora J.W."/>
        </authorList>
    </citation>
    <scope>NUCLEOTIDE SEQUENCE [LARGE SCALE GENOMIC DNA]</scope>
    <source>
        <strain evidence="2 3">NRBC 100945</strain>
    </source>
</reference>
<feature type="domain" description="DUF985" evidence="1">
    <location>
        <begin position="50"/>
        <end position="216"/>
    </location>
</feature>
<dbReference type="Pfam" id="PF06172">
    <property type="entry name" value="Cupin_5"/>
    <property type="match status" value="1"/>
</dbReference>
<dbReference type="CDD" id="cd06121">
    <property type="entry name" value="cupin_YML079wp"/>
    <property type="match status" value="1"/>
</dbReference>